<accession>A0A7X1KQY8</accession>
<dbReference type="RefSeq" id="WP_185679972.1">
    <property type="nucleotide sequence ID" value="NZ_JACLAX010000014.1"/>
</dbReference>
<evidence type="ECO:0000256" key="8">
    <source>
        <dbReference type="SAM" id="SignalP"/>
    </source>
</evidence>
<gene>
    <name evidence="11" type="ORF">H7F53_13225</name>
</gene>
<evidence type="ECO:0000256" key="5">
    <source>
        <dbReference type="ARBA" id="ARBA00022801"/>
    </source>
</evidence>
<dbReference type="GO" id="GO:0009251">
    <property type="term" value="P:glucan catabolic process"/>
    <property type="evidence" value="ECO:0007669"/>
    <property type="project" value="TreeGrafter"/>
</dbReference>
<evidence type="ECO:0000256" key="1">
    <source>
        <dbReference type="ARBA" id="ARBA00000448"/>
    </source>
</evidence>
<feature type="region of interest" description="Disordered" evidence="7">
    <location>
        <begin position="642"/>
        <end position="662"/>
    </location>
</feature>
<feature type="domain" description="Glycoside hydrolase family 3 C-terminal" evidence="10">
    <location>
        <begin position="525"/>
        <end position="662"/>
    </location>
</feature>
<dbReference type="Proteomes" id="UP000551327">
    <property type="component" value="Unassembled WGS sequence"/>
</dbReference>
<evidence type="ECO:0000259" key="9">
    <source>
        <dbReference type="Pfam" id="PF00933"/>
    </source>
</evidence>
<evidence type="ECO:0000256" key="6">
    <source>
        <dbReference type="ARBA" id="ARBA00023295"/>
    </source>
</evidence>
<evidence type="ECO:0000313" key="12">
    <source>
        <dbReference type="Proteomes" id="UP000551327"/>
    </source>
</evidence>
<dbReference type="SUPFAM" id="SSF52279">
    <property type="entry name" value="Beta-D-glucan exohydrolase, C-terminal domain"/>
    <property type="match status" value="1"/>
</dbReference>
<feature type="signal peptide" evidence="8">
    <location>
        <begin position="1"/>
        <end position="26"/>
    </location>
</feature>
<dbReference type="Pfam" id="PF00933">
    <property type="entry name" value="Glyco_hydro_3"/>
    <property type="match status" value="1"/>
</dbReference>
<dbReference type="GO" id="GO:0008422">
    <property type="term" value="F:beta-glucosidase activity"/>
    <property type="evidence" value="ECO:0007669"/>
    <property type="project" value="UniProtKB-EC"/>
</dbReference>
<evidence type="ECO:0000256" key="2">
    <source>
        <dbReference type="ARBA" id="ARBA00005336"/>
    </source>
</evidence>
<evidence type="ECO:0000256" key="4">
    <source>
        <dbReference type="ARBA" id="ARBA00022729"/>
    </source>
</evidence>
<dbReference type="InterPro" id="IPR002772">
    <property type="entry name" value="Glyco_hydro_3_C"/>
</dbReference>
<dbReference type="InterPro" id="IPR001764">
    <property type="entry name" value="Glyco_hydro_3_N"/>
</dbReference>
<keyword evidence="12" id="KW-1185">Reference proteome</keyword>
<dbReference type="InterPro" id="IPR036881">
    <property type="entry name" value="Glyco_hydro_3_C_sf"/>
</dbReference>
<comment type="similarity">
    <text evidence="2">Belongs to the glycosyl hydrolase 3 family.</text>
</comment>
<dbReference type="PANTHER" id="PTHR30620">
    <property type="entry name" value="PERIPLASMIC BETA-GLUCOSIDASE-RELATED"/>
    <property type="match status" value="1"/>
</dbReference>
<dbReference type="PANTHER" id="PTHR30620:SF16">
    <property type="entry name" value="LYSOSOMAL BETA GLUCOSIDASE"/>
    <property type="match status" value="1"/>
</dbReference>
<keyword evidence="5 11" id="KW-0378">Hydrolase</keyword>
<dbReference type="EMBL" id="JACLAX010000014">
    <property type="protein sequence ID" value="MBC2670110.1"/>
    <property type="molecule type" value="Genomic_DNA"/>
</dbReference>
<comment type="caution">
    <text evidence="11">The sequence shown here is derived from an EMBL/GenBank/DDBJ whole genome shotgun (WGS) entry which is preliminary data.</text>
</comment>
<name>A0A7X1KQY8_9SPHN</name>
<evidence type="ECO:0000256" key="3">
    <source>
        <dbReference type="ARBA" id="ARBA00012744"/>
    </source>
</evidence>
<proteinExistence type="inferred from homology"/>
<feature type="chain" id="PRO_5030828893" description="beta-glucosidase" evidence="8">
    <location>
        <begin position="27"/>
        <end position="662"/>
    </location>
</feature>
<keyword evidence="4 8" id="KW-0732">Signal</keyword>
<dbReference type="Gene3D" id="3.40.50.1700">
    <property type="entry name" value="Glycoside hydrolase family 3 C-terminal domain"/>
    <property type="match status" value="1"/>
</dbReference>
<dbReference type="EC" id="3.2.1.21" evidence="3"/>
<dbReference type="SUPFAM" id="SSF51445">
    <property type="entry name" value="(Trans)glycosidases"/>
    <property type="match status" value="1"/>
</dbReference>
<reference evidence="11 12" key="1">
    <citation type="submission" date="2020-08" db="EMBL/GenBank/DDBJ databases">
        <title>The genome sequence of type strain Novosphingobium piscinae KCTC 42194.</title>
        <authorList>
            <person name="Liu Y."/>
        </authorList>
    </citation>
    <scope>NUCLEOTIDE SEQUENCE [LARGE SCALE GENOMIC DNA]</scope>
    <source>
        <strain evidence="11 12">KCTC 42194</strain>
    </source>
</reference>
<evidence type="ECO:0000259" key="10">
    <source>
        <dbReference type="Pfam" id="PF01915"/>
    </source>
</evidence>
<evidence type="ECO:0000313" key="11">
    <source>
        <dbReference type="EMBL" id="MBC2670110.1"/>
    </source>
</evidence>
<dbReference type="PRINTS" id="PR00133">
    <property type="entry name" value="GLHYDRLASE3"/>
</dbReference>
<keyword evidence="6" id="KW-0326">Glycosidase</keyword>
<organism evidence="11 12">
    <name type="scientific">Novosphingobium piscinae</name>
    <dbReference type="NCBI Taxonomy" id="1507448"/>
    <lineage>
        <taxon>Bacteria</taxon>
        <taxon>Pseudomonadati</taxon>
        <taxon>Pseudomonadota</taxon>
        <taxon>Alphaproteobacteria</taxon>
        <taxon>Sphingomonadales</taxon>
        <taxon>Sphingomonadaceae</taxon>
        <taxon>Novosphingobium</taxon>
    </lineage>
</organism>
<sequence length="662" mass="69166">MTNALPGTGALLGLALAAAVAAPAGADRAAAPRQPELGLRSKTVITVQGLRFRDLDGDGRLTPYEDWRLSPAARAADLVRRMTLAEKAGQLVHGTLPGLGGVVGQSAAGYDLAAATPLIRERHITSFITRLSLPPAQMAEQANAVQALAEAGRLGIPLTISADPRNHFHHVLGAGESAAGVTQWPELLGFAALGDPARVSAFAAIARAEYRAVGIHQALSPQVDLATEPRWGRITGTFGADADLSSRLGGAYVAGFQGSPRGLAPDGVMTVVKHWAGYGAQPEGFDAHNYYGRTARLSTAQLERHIAAFNGALAAGTGGVMPTYPIIVGPRPGGKALEPYGAGYSKVLLTDVLRRRLGFTGILLSDWGITSDCTQRCLAPTAEAPQRPQDISTAWGVESLTVPQRFALGLAAGLDQFGGTQDTAALLAAVQAGGVSEARLDQSVRRILAVKFRQGLFENPYVDPAAAAAAIAAPAGHALAAQTQREAQVLLTNRGLLPLDPAQRRKVWLFGMAPAAATAAGLTVVATPAEADFALIRAESPAELLHPHHFFGGRQKEGRLDFRDGDPAYEALKQARAAGRPVVFAPFLDRPAVLTNVVDQADAILANFGASDAAVLDVVLGRARARGRLPFELPRSMAAVVAQDPAEPDDSRDPLFPRGAGL</sequence>
<dbReference type="Pfam" id="PF01915">
    <property type="entry name" value="Glyco_hydro_3_C"/>
    <property type="match status" value="1"/>
</dbReference>
<protein>
    <recommendedName>
        <fullName evidence="3">beta-glucosidase</fullName>
        <ecNumber evidence="3">3.2.1.21</ecNumber>
    </recommendedName>
</protein>
<feature type="domain" description="Glycoside hydrolase family 3 N-terminal" evidence="9">
    <location>
        <begin position="96"/>
        <end position="449"/>
    </location>
</feature>
<evidence type="ECO:0000256" key="7">
    <source>
        <dbReference type="SAM" id="MobiDB-lite"/>
    </source>
</evidence>
<dbReference type="InterPro" id="IPR017853">
    <property type="entry name" value="GH"/>
</dbReference>
<comment type="catalytic activity">
    <reaction evidence="1">
        <text>Hydrolysis of terminal, non-reducing beta-D-glucosyl residues with release of beta-D-glucose.</text>
        <dbReference type="EC" id="3.2.1.21"/>
    </reaction>
</comment>
<dbReference type="InterPro" id="IPR036962">
    <property type="entry name" value="Glyco_hydro_3_N_sf"/>
</dbReference>
<dbReference type="InterPro" id="IPR051915">
    <property type="entry name" value="Cellulose_Degrad_GH3"/>
</dbReference>
<dbReference type="Gene3D" id="3.20.20.300">
    <property type="entry name" value="Glycoside hydrolase, family 3, N-terminal domain"/>
    <property type="match status" value="1"/>
</dbReference>
<dbReference type="AlphaFoldDB" id="A0A7X1KQY8"/>